<proteinExistence type="inferred from homology"/>
<keyword evidence="2" id="KW-0858">Xylan degradation</keyword>
<dbReference type="EMBL" id="CACRUT010000006">
    <property type="protein sequence ID" value="VYT75594.1"/>
    <property type="molecule type" value="Genomic_DNA"/>
</dbReference>
<evidence type="ECO:0000256" key="4">
    <source>
        <dbReference type="ARBA" id="ARBA00023277"/>
    </source>
</evidence>
<dbReference type="InterPro" id="IPR023296">
    <property type="entry name" value="Glyco_hydro_beta-prop_sf"/>
</dbReference>
<reference evidence="9" key="1">
    <citation type="submission" date="2019-11" db="EMBL/GenBank/DDBJ databases">
        <authorList>
            <person name="Feng L."/>
        </authorList>
    </citation>
    <scope>NUCLEOTIDE SEQUENCE</scope>
    <source>
        <strain evidence="9">PclaraLFYP37</strain>
    </source>
</reference>
<evidence type="ECO:0000256" key="8">
    <source>
        <dbReference type="SAM" id="SignalP"/>
    </source>
</evidence>
<dbReference type="CDD" id="cd18618">
    <property type="entry name" value="GH43_Xsa43E-like"/>
    <property type="match status" value="1"/>
</dbReference>
<dbReference type="CDD" id="cd08983">
    <property type="entry name" value="GH43_Bt3655-like"/>
    <property type="match status" value="1"/>
</dbReference>
<keyword evidence="5" id="KW-0326">Glycosidase</keyword>
<feature type="active site" description="Proton donor" evidence="6">
    <location>
        <position position="527"/>
    </location>
</feature>
<keyword evidence="2" id="KW-0624">Polysaccharide degradation</keyword>
<feature type="signal peptide" evidence="8">
    <location>
        <begin position="1"/>
        <end position="19"/>
    </location>
</feature>
<feature type="site" description="Important for catalytic activity, responsible for pKa modulation of the active site Glu and correct orientation of both the proton donor and substrate" evidence="7">
    <location>
        <position position="478"/>
    </location>
</feature>
<dbReference type="PANTHER" id="PTHR43772">
    <property type="entry name" value="ENDO-1,4-BETA-XYLANASE"/>
    <property type="match status" value="1"/>
</dbReference>
<dbReference type="InterPro" id="IPR052176">
    <property type="entry name" value="Glycosyl_Hydrlase_43_Enz"/>
</dbReference>
<keyword evidence="3" id="KW-0378">Hydrolase</keyword>
<dbReference type="GO" id="GO:0004553">
    <property type="term" value="F:hydrolase activity, hydrolyzing O-glycosyl compounds"/>
    <property type="evidence" value="ECO:0007669"/>
    <property type="project" value="InterPro"/>
</dbReference>
<dbReference type="AlphaFoldDB" id="A0A6N2Z8F0"/>
<dbReference type="Pfam" id="PF04616">
    <property type="entry name" value="Glyco_hydro_43"/>
    <property type="match status" value="2"/>
</dbReference>
<evidence type="ECO:0000256" key="1">
    <source>
        <dbReference type="ARBA" id="ARBA00009865"/>
    </source>
</evidence>
<dbReference type="InterPro" id="IPR006710">
    <property type="entry name" value="Glyco_hydro_43"/>
</dbReference>
<feature type="active site" description="Proton acceptor" evidence="6">
    <location>
        <position position="357"/>
    </location>
</feature>
<evidence type="ECO:0000256" key="2">
    <source>
        <dbReference type="ARBA" id="ARBA00022651"/>
    </source>
</evidence>
<name>A0A6N2Z8F0_9BACT</name>
<comment type="similarity">
    <text evidence="1">Belongs to the glycosyl hydrolase 43 family.</text>
</comment>
<accession>A0A6N2Z8F0</accession>
<dbReference type="Gene3D" id="2.115.10.20">
    <property type="entry name" value="Glycosyl hydrolase domain, family 43"/>
    <property type="match status" value="2"/>
</dbReference>
<dbReference type="SUPFAM" id="SSF75005">
    <property type="entry name" value="Arabinanase/levansucrase/invertase"/>
    <property type="match status" value="3"/>
</dbReference>
<sequence>MKKQTIIAALLLATTMSHGKTTPNRTETPANFEGYLFAYFEGRGDAKQQEHLRFALSDDGVNWRALNEKRPVIASDTISESGGIRDPHILRGEDGRFYIVATDMNTAKNGWNENPGIVLLSSDDLLHWKHAKINLSKDYPKHFGDAYWVWAPQTIYDRKAKKYMIYFTLQRNDRKSLITYYAYANKDFTGFESEPKQLFSAKYGSIDNDIIEKDGTYHLFYKGNTKDENGKEIKNGIQQATSKSLKGKWKEDFKYLDAYAGKTPVEGSSIFKLNGKDEYVLMYDMYTSGRYEYQTSTDLYHFSEPKAFTKDFFPRHGSVISLTRDELQRLQEKWGYVVRYEFESQGNPIVRHIHTADPAALVKGDTLWLFAGRDQNGNQSGYVMKDWLVFSTTDMKHWTQYPVPLKVEDFKWAASKQAYAGHVAERNGKYYWYVSTNWCGIGVAVSDKITGPYKDALGKPLLTNKDCFDSHHSWACIDPAVFIDDDGQAYLTWGNRECYIVKLKDNMIETEGEVKRIHIDESHPFTEAPWIHKHDGKYYLTYASEWPEKIAYAVADHIEGPYETKGIISEIAGNSNTTHPAIVNFKGQWIFISHNGGLPTGTSYSRSVIAEPMEYNTDGSIKPIPPTAEGVKPL</sequence>
<evidence type="ECO:0000256" key="5">
    <source>
        <dbReference type="ARBA" id="ARBA00023295"/>
    </source>
</evidence>
<organism evidence="9">
    <name type="scientific">Paraprevotella clara</name>
    <dbReference type="NCBI Taxonomy" id="454154"/>
    <lineage>
        <taxon>Bacteria</taxon>
        <taxon>Pseudomonadati</taxon>
        <taxon>Bacteroidota</taxon>
        <taxon>Bacteroidia</taxon>
        <taxon>Bacteroidales</taxon>
        <taxon>Prevotellaceae</taxon>
        <taxon>Paraprevotella</taxon>
    </lineage>
</organism>
<evidence type="ECO:0000256" key="3">
    <source>
        <dbReference type="ARBA" id="ARBA00022801"/>
    </source>
</evidence>
<dbReference type="GO" id="GO:0045493">
    <property type="term" value="P:xylan catabolic process"/>
    <property type="evidence" value="ECO:0007669"/>
    <property type="project" value="UniProtKB-KW"/>
</dbReference>
<evidence type="ECO:0000256" key="6">
    <source>
        <dbReference type="PIRSR" id="PIRSR606710-1"/>
    </source>
</evidence>
<evidence type="ECO:0000256" key="7">
    <source>
        <dbReference type="PIRSR" id="PIRSR606710-2"/>
    </source>
</evidence>
<gene>
    <name evidence="9" type="primary">xsa_1</name>
    <name evidence="9" type="ORF">PCLFYP37_01037</name>
</gene>
<protein>
    <submittedName>
        <fullName evidence="9">Xylosidase/arabinosidase</fullName>
    </submittedName>
</protein>
<dbReference type="RefSeq" id="WP_412441792.1">
    <property type="nucleotide sequence ID" value="NZ_CACRUT010000006.1"/>
</dbReference>
<keyword evidence="4" id="KW-0119">Carbohydrate metabolism</keyword>
<dbReference type="PANTHER" id="PTHR43772:SF2">
    <property type="entry name" value="PUTATIVE (AFU_ORTHOLOGUE AFUA_2G04480)-RELATED"/>
    <property type="match status" value="1"/>
</dbReference>
<keyword evidence="8" id="KW-0732">Signal</keyword>
<feature type="chain" id="PRO_5026970791" evidence="8">
    <location>
        <begin position="20"/>
        <end position="634"/>
    </location>
</feature>
<evidence type="ECO:0000313" key="9">
    <source>
        <dbReference type="EMBL" id="VYT75594.1"/>
    </source>
</evidence>